<feature type="compositionally biased region" description="Polar residues" evidence="2">
    <location>
        <begin position="36"/>
        <end position="54"/>
    </location>
</feature>
<dbReference type="OrthoDB" id="2439595at2759"/>
<feature type="compositionally biased region" description="Low complexity" evidence="2">
    <location>
        <begin position="80"/>
        <end position="96"/>
    </location>
</feature>
<feature type="coiled-coil region" evidence="1">
    <location>
        <begin position="172"/>
        <end position="241"/>
    </location>
</feature>
<sequence length="483" mass="53967">MTTPQPQQGQKSISPTVNVEVTLNNTENTAFYSEPTFDSSPSMPAQLPSPSLETNMLDIQPTPEAPASPVLDKKTPGSSTPAEVTPAEVAPAKVTPPTLELTADIPTSPVAALAAPVMDSSIEASVEKVVDDSDIEMMDAKDESSNAVSSSEAKLVDATPKENGVQPQELDEKKQRNTIEELKILVANLQINLDESLQEKQSVEHELNRTRGAYYDLNRQYQELQQKMAKKDRDYEVMSKNYLEHVRLIRATDDDHSTIMDRLTQLKASIEHLIRKAQGGRSVNLNKEAAVKHFKDSGLLENFPVSEDKLEAYHLNLYMESVVMSTLVDCFFSKPLSCIFDYNKGFKEIYEWMKERNEKLAVRWRQQLCVMLTQSPATKIRQEEEVTIVAGKLSELMSNVYTNTNELSKIKDICNKAFELSIAMTALESVITPVTVELGTDFDEESMGTSLKSNPEGKVALVIFPAFKDEVNAFDVRPKVWCY</sequence>
<dbReference type="EMBL" id="JAAAID010001077">
    <property type="protein sequence ID" value="KAG0011852.1"/>
    <property type="molecule type" value="Genomic_DNA"/>
</dbReference>
<dbReference type="AlphaFoldDB" id="A0A9P6MSA4"/>
<gene>
    <name evidence="3" type="ORF">BGZ80_000380</name>
</gene>
<evidence type="ECO:0000256" key="1">
    <source>
        <dbReference type="SAM" id="Coils"/>
    </source>
</evidence>
<reference evidence="3" key="1">
    <citation type="journal article" date="2020" name="Fungal Divers.">
        <title>Resolving the Mortierellaceae phylogeny through synthesis of multi-gene phylogenetics and phylogenomics.</title>
        <authorList>
            <person name="Vandepol N."/>
            <person name="Liber J."/>
            <person name="Desiro A."/>
            <person name="Na H."/>
            <person name="Kennedy M."/>
            <person name="Barry K."/>
            <person name="Grigoriev I.V."/>
            <person name="Miller A.N."/>
            <person name="O'Donnell K."/>
            <person name="Stajich J.E."/>
            <person name="Bonito G."/>
        </authorList>
    </citation>
    <scope>NUCLEOTIDE SEQUENCE</scope>
    <source>
        <strain evidence="3">NRRL 2769</strain>
    </source>
</reference>
<evidence type="ECO:0000256" key="2">
    <source>
        <dbReference type="SAM" id="MobiDB-lite"/>
    </source>
</evidence>
<protein>
    <submittedName>
        <fullName evidence="3">Uncharacterized protein</fullName>
    </submittedName>
</protein>
<keyword evidence="4" id="KW-1185">Reference proteome</keyword>
<organism evidence="3 4">
    <name type="scientific">Entomortierella chlamydospora</name>
    <dbReference type="NCBI Taxonomy" id="101097"/>
    <lineage>
        <taxon>Eukaryota</taxon>
        <taxon>Fungi</taxon>
        <taxon>Fungi incertae sedis</taxon>
        <taxon>Mucoromycota</taxon>
        <taxon>Mortierellomycotina</taxon>
        <taxon>Mortierellomycetes</taxon>
        <taxon>Mortierellales</taxon>
        <taxon>Mortierellaceae</taxon>
        <taxon>Entomortierella</taxon>
    </lineage>
</organism>
<name>A0A9P6MSA4_9FUNG</name>
<evidence type="ECO:0000313" key="3">
    <source>
        <dbReference type="EMBL" id="KAG0011852.1"/>
    </source>
</evidence>
<keyword evidence="1" id="KW-0175">Coiled coil</keyword>
<comment type="caution">
    <text evidence="3">The sequence shown here is derived from an EMBL/GenBank/DDBJ whole genome shotgun (WGS) entry which is preliminary data.</text>
</comment>
<proteinExistence type="predicted"/>
<evidence type="ECO:0000313" key="4">
    <source>
        <dbReference type="Proteomes" id="UP000703661"/>
    </source>
</evidence>
<accession>A0A9P6MSA4</accession>
<feature type="region of interest" description="Disordered" evidence="2">
    <location>
        <begin position="25"/>
        <end position="96"/>
    </location>
</feature>
<dbReference type="Proteomes" id="UP000703661">
    <property type="component" value="Unassembled WGS sequence"/>
</dbReference>